<accession>A0ABV4QU37</accession>
<dbReference type="InterPro" id="IPR050490">
    <property type="entry name" value="Bact_solute-bd_prot1"/>
</dbReference>
<evidence type="ECO:0000313" key="3">
    <source>
        <dbReference type="Proteomes" id="UP001569904"/>
    </source>
</evidence>
<keyword evidence="3" id="KW-1185">Reference proteome</keyword>
<feature type="chain" id="PRO_5045494148" evidence="1">
    <location>
        <begin position="26"/>
        <end position="421"/>
    </location>
</feature>
<dbReference type="PANTHER" id="PTHR43649">
    <property type="entry name" value="ARABINOSE-BINDING PROTEIN-RELATED"/>
    <property type="match status" value="1"/>
</dbReference>
<protein>
    <submittedName>
        <fullName evidence="2">ABC transporter substrate-binding protein</fullName>
    </submittedName>
</protein>
<dbReference type="Proteomes" id="UP001569904">
    <property type="component" value="Unassembled WGS sequence"/>
</dbReference>
<name>A0ABV4QU37_9ACTN</name>
<dbReference type="PANTHER" id="PTHR43649:SF12">
    <property type="entry name" value="DIACETYLCHITOBIOSE BINDING PROTEIN DASA"/>
    <property type="match status" value="1"/>
</dbReference>
<keyword evidence="1" id="KW-0732">Signal</keyword>
<dbReference type="EMBL" id="JAXCEH010000005">
    <property type="protein sequence ID" value="MFA1554123.1"/>
    <property type="molecule type" value="Genomic_DNA"/>
</dbReference>
<feature type="signal peptide" evidence="1">
    <location>
        <begin position="1"/>
        <end position="25"/>
    </location>
</feature>
<comment type="caution">
    <text evidence="2">The sequence shown here is derived from an EMBL/GenBank/DDBJ whole genome shotgun (WGS) entry which is preliminary data.</text>
</comment>
<dbReference type="InterPro" id="IPR006059">
    <property type="entry name" value="SBP"/>
</dbReference>
<reference evidence="2 3" key="1">
    <citation type="submission" date="2023-11" db="EMBL/GenBank/DDBJ databases">
        <title>Actinomadura monticuli sp. nov., isolated from volcanic ash.</title>
        <authorList>
            <person name="Lee S.D."/>
            <person name="Yang H."/>
            <person name="Kim I.S."/>
        </authorList>
    </citation>
    <scope>NUCLEOTIDE SEQUENCE [LARGE SCALE GENOMIC DNA]</scope>
    <source>
        <strain evidence="2 3">DSM 45346</strain>
    </source>
</reference>
<evidence type="ECO:0000313" key="2">
    <source>
        <dbReference type="EMBL" id="MFA1554123.1"/>
    </source>
</evidence>
<gene>
    <name evidence="2" type="ORF">SM436_10540</name>
</gene>
<dbReference type="RefSeq" id="WP_371940515.1">
    <property type="nucleotide sequence ID" value="NZ_JAXCEH010000005.1"/>
</dbReference>
<proteinExistence type="predicted"/>
<dbReference type="PROSITE" id="PS51257">
    <property type="entry name" value="PROKAR_LIPOPROTEIN"/>
    <property type="match status" value="1"/>
</dbReference>
<dbReference type="Pfam" id="PF01547">
    <property type="entry name" value="SBP_bac_1"/>
    <property type="match status" value="1"/>
</dbReference>
<organism evidence="2 3">
    <name type="scientific">Actinomadura chokoriensis</name>
    <dbReference type="NCBI Taxonomy" id="454156"/>
    <lineage>
        <taxon>Bacteria</taxon>
        <taxon>Bacillati</taxon>
        <taxon>Actinomycetota</taxon>
        <taxon>Actinomycetes</taxon>
        <taxon>Streptosporangiales</taxon>
        <taxon>Thermomonosporaceae</taxon>
        <taxon>Actinomadura</taxon>
    </lineage>
</organism>
<sequence>MSRGSRILACGALALPLLVTGCGNGAGDADTLEISTISGAPNDPIDTVVREFRAANPGVTVTVKKAPFDQHLQGMRRRLSTGRPPDVVTTLPGYGESSASASLADRDLLLDLSASPWTREILEADRRITGDGTRTFVYPVSSQAIGTFYDPAVLDRERVSVPTTFSQVLTLCRTLAGRGKVAFAMTGQEGGGLTVFVAFALAASDVFADDPRFGERRLAGGTTFADTAGWRRAMERFQQMKDAGCFDKGAAGSSREAAAQSFAKGDALMAVGTTVTLQLFQAGDPNLKLKMFPFPGSDDPAKVRIPIGPAVGLVVPKKAGNPGLAKRFLDFYAKGRERYARLDASVPAIPVGAHGPDVPDYAEALRPYLRAGKTAPIMDQHWPNPEVRTQYANGLTEILLGEKDQQPTLKAMDAAWTEQAP</sequence>
<dbReference type="Gene3D" id="3.40.190.10">
    <property type="entry name" value="Periplasmic binding protein-like II"/>
    <property type="match status" value="2"/>
</dbReference>
<evidence type="ECO:0000256" key="1">
    <source>
        <dbReference type="SAM" id="SignalP"/>
    </source>
</evidence>
<dbReference type="SUPFAM" id="SSF53850">
    <property type="entry name" value="Periplasmic binding protein-like II"/>
    <property type="match status" value="1"/>
</dbReference>